<feature type="signal peptide" evidence="1">
    <location>
        <begin position="1"/>
        <end position="19"/>
    </location>
</feature>
<dbReference type="OrthoDB" id="655382at2"/>
<dbReference type="EMBL" id="CP010429">
    <property type="protein sequence ID" value="AKD54771.1"/>
    <property type="molecule type" value="Genomic_DNA"/>
</dbReference>
<dbReference type="Proteomes" id="UP000033054">
    <property type="component" value="Chromosome"/>
</dbReference>
<dbReference type="HOGENOM" id="CLU_098650_0_0_10"/>
<feature type="chain" id="PRO_5002413461" description="YARHG domain-containing protein" evidence="1">
    <location>
        <begin position="20"/>
        <end position="241"/>
    </location>
</feature>
<evidence type="ECO:0000313" key="2">
    <source>
        <dbReference type="EMBL" id="AKD54771.1"/>
    </source>
</evidence>
<evidence type="ECO:0000256" key="1">
    <source>
        <dbReference type="SAM" id="SignalP"/>
    </source>
</evidence>
<proteinExistence type="predicted"/>
<accession>A0A0E3V6R5</accession>
<keyword evidence="3" id="KW-1185">Reference proteome</keyword>
<dbReference type="KEGG" id="srd:SD10_07480"/>
<dbReference type="AlphaFoldDB" id="A0A0E3V6R5"/>
<dbReference type="PATRIC" id="fig|1379870.5.peg.1621"/>
<dbReference type="RefSeq" id="WP_046376372.1">
    <property type="nucleotide sequence ID" value="NZ_CP010429.1"/>
</dbReference>
<organism evidence="2 3">
    <name type="scientific">Spirosoma radiotolerans</name>
    <dbReference type="NCBI Taxonomy" id="1379870"/>
    <lineage>
        <taxon>Bacteria</taxon>
        <taxon>Pseudomonadati</taxon>
        <taxon>Bacteroidota</taxon>
        <taxon>Cytophagia</taxon>
        <taxon>Cytophagales</taxon>
        <taxon>Cytophagaceae</taxon>
        <taxon>Spirosoma</taxon>
    </lineage>
</organism>
<gene>
    <name evidence="2" type="ORF">SD10_07480</name>
</gene>
<name>A0A0E3V6R5_9BACT</name>
<evidence type="ECO:0000313" key="3">
    <source>
        <dbReference type="Proteomes" id="UP000033054"/>
    </source>
</evidence>
<keyword evidence="1" id="KW-0732">Signal</keyword>
<reference evidence="2 3" key="1">
    <citation type="journal article" date="2014" name="Curr. Microbiol.">
        <title>Spirosoma radiotolerans sp. nov., a gamma-radiation-resistant bacterium isolated from gamma ray-irradiated soil.</title>
        <authorList>
            <person name="Lee J.J."/>
            <person name="Srinivasan S."/>
            <person name="Lim S."/>
            <person name="Joe M."/>
            <person name="Im S."/>
            <person name="Bae S.I."/>
            <person name="Park K.R."/>
            <person name="Han J.H."/>
            <person name="Park S.H."/>
            <person name="Joo B.M."/>
            <person name="Park S.J."/>
            <person name="Kim M.K."/>
        </authorList>
    </citation>
    <scope>NUCLEOTIDE SEQUENCE [LARGE SCALE GENOMIC DNA]</scope>
    <source>
        <strain evidence="2 3">DG5A</strain>
    </source>
</reference>
<protein>
    <recommendedName>
        <fullName evidence="4">YARHG domain-containing protein</fullName>
    </recommendedName>
</protein>
<evidence type="ECO:0008006" key="4">
    <source>
        <dbReference type="Google" id="ProtNLM"/>
    </source>
</evidence>
<dbReference type="STRING" id="1379870.SD10_07480"/>
<sequence length="241" mass="28054">MPYTFIVVFLLYLTIPATGQPVQPDTSFRQVARNQAITTYEQTLYEQAHIYEGNEYIAHDHRIKIHPFYRIDSLQVGTIFYNGVHYNRVQMLYDIVRDELAVQPPGGGYRLRVRNDYVTAFSLGGYQFSRIVGDSAAGVPTGFYEVLYNGRTKALSHRVKTIHEDISSGSYRADYVQKDRFYILKEGLYHEVKSKRSLLNLFPDQAKNLRKYIRANKLKFTDDQREVAVTQVTKRYEELTK</sequence>